<dbReference type="OrthoDB" id="9806127at2"/>
<keyword evidence="1" id="KW-0472">Membrane</keyword>
<dbReference type="EMBL" id="FNNG01000003">
    <property type="protein sequence ID" value="SDW68199.1"/>
    <property type="molecule type" value="Genomic_DNA"/>
</dbReference>
<keyword evidence="1" id="KW-1133">Transmembrane helix</keyword>
<sequence>MYYNNNITLGMLLVLFSFTLTFNTIISDELNKKSEYVDIISDHRAYKDICFNKTERQYLKNSVIYGSYKIYFDDIWFKYPNNDDYIIRGFTCTFSLNKSYVILGPNGSGKSTLIKLMLGLYKPINRCVYLYE</sequence>
<organism evidence="3 4">
    <name type="scientific">Tepidimicrobium xylanilyticum</name>
    <dbReference type="NCBI Taxonomy" id="1123352"/>
    <lineage>
        <taxon>Bacteria</taxon>
        <taxon>Bacillati</taxon>
        <taxon>Bacillota</taxon>
        <taxon>Tissierellia</taxon>
        <taxon>Tissierellales</taxon>
        <taxon>Tepidimicrobiaceae</taxon>
        <taxon>Tepidimicrobium</taxon>
    </lineage>
</organism>
<evidence type="ECO:0000256" key="1">
    <source>
        <dbReference type="SAM" id="Phobius"/>
    </source>
</evidence>
<proteinExistence type="predicted"/>
<keyword evidence="4" id="KW-1185">Reference proteome</keyword>
<dbReference type="Pfam" id="PF00005">
    <property type="entry name" value="ABC_tran"/>
    <property type="match status" value="1"/>
</dbReference>
<protein>
    <submittedName>
        <fullName evidence="3">ABC transporter</fullName>
    </submittedName>
</protein>
<evidence type="ECO:0000313" key="4">
    <source>
        <dbReference type="Proteomes" id="UP000198828"/>
    </source>
</evidence>
<dbReference type="InterPro" id="IPR039421">
    <property type="entry name" value="Type_1_exporter"/>
</dbReference>
<dbReference type="SUPFAM" id="SSF52540">
    <property type="entry name" value="P-loop containing nucleoside triphosphate hydrolases"/>
    <property type="match status" value="1"/>
</dbReference>
<dbReference type="RefSeq" id="WP_159428623.1">
    <property type="nucleotide sequence ID" value="NZ_BSYN01000004.1"/>
</dbReference>
<dbReference type="PANTHER" id="PTHR24221">
    <property type="entry name" value="ATP-BINDING CASSETTE SUB-FAMILY B"/>
    <property type="match status" value="1"/>
</dbReference>
<dbReference type="AlphaFoldDB" id="A0A1H2VJZ4"/>
<dbReference type="GO" id="GO:0005524">
    <property type="term" value="F:ATP binding"/>
    <property type="evidence" value="ECO:0007669"/>
    <property type="project" value="InterPro"/>
</dbReference>
<keyword evidence="1" id="KW-0812">Transmembrane</keyword>
<dbReference type="PANTHER" id="PTHR24221:SF503">
    <property type="entry name" value="MITOCHONDRIAL POTASSIUM CHANNEL ATP-BINDING SUBUNIT"/>
    <property type="match status" value="1"/>
</dbReference>
<reference evidence="3 4" key="1">
    <citation type="submission" date="2016-10" db="EMBL/GenBank/DDBJ databases">
        <authorList>
            <person name="de Groot N.N."/>
        </authorList>
    </citation>
    <scope>NUCLEOTIDE SEQUENCE [LARGE SCALE GENOMIC DNA]</scope>
    <source>
        <strain evidence="3 4">DSM 23310</strain>
    </source>
</reference>
<dbReference type="GO" id="GO:0042626">
    <property type="term" value="F:ATPase-coupled transmembrane transporter activity"/>
    <property type="evidence" value="ECO:0007669"/>
    <property type="project" value="TreeGrafter"/>
</dbReference>
<name>A0A1H2VJZ4_9FIRM</name>
<dbReference type="Gene3D" id="3.40.50.300">
    <property type="entry name" value="P-loop containing nucleotide triphosphate hydrolases"/>
    <property type="match status" value="1"/>
</dbReference>
<evidence type="ECO:0000259" key="2">
    <source>
        <dbReference type="Pfam" id="PF00005"/>
    </source>
</evidence>
<dbReference type="InterPro" id="IPR027417">
    <property type="entry name" value="P-loop_NTPase"/>
</dbReference>
<dbReference type="Proteomes" id="UP000198828">
    <property type="component" value="Unassembled WGS sequence"/>
</dbReference>
<dbReference type="InterPro" id="IPR003439">
    <property type="entry name" value="ABC_transporter-like_ATP-bd"/>
</dbReference>
<accession>A0A1H2VJZ4</accession>
<evidence type="ECO:0000313" key="3">
    <source>
        <dbReference type="EMBL" id="SDW68199.1"/>
    </source>
</evidence>
<feature type="domain" description="ABC transporter" evidence="2">
    <location>
        <begin position="90"/>
        <end position="124"/>
    </location>
</feature>
<feature type="transmembrane region" description="Helical" evidence="1">
    <location>
        <begin position="6"/>
        <end position="26"/>
    </location>
</feature>
<dbReference type="GO" id="GO:0016020">
    <property type="term" value="C:membrane"/>
    <property type="evidence" value="ECO:0007669"/>
    <property type="project" value="TreeGrafter"/>
</dbReference>
<dbReference type="GO" id="GO:0016887">
    <property type="term" value="F:ATP hydrolysis activity"/>
    <property type="evidence" value="ECO:0007669"/>
    <property type="project" value="InterPro"/>
</dbReference>
<gene>
    <name evidence="3" type="ORF">SAMN05660923_01121</name>
</gene>